<dbReference type="InterPro" id="IPR032143">
    <property type="entry name" value="BORCS7"/>
</dbReference>
<keyword evidence="7" id="KW-1185">Reference proteome</keyword>
<dbReference type="EMBL" id="JAIWYP010000008">
    <property type="protein sequence ID" value="KAH3785416.1"/>
    <property type="molecule type" value="Genomic_DNA"/>
</dbReference>
<gene>
    <name evidence="6" type="ORF">DPMN_163504</name>
</gene>
<evidence type="ECO:0000256" key="1">
    <source>
        <dbReference type="ARBA" id="ARBA00004656"/>
    </source>
</evidence>
<name>A0A9D4ETE4_DREPO</name>
<sequence>MYSSSWNQETKLKLNDKVSASVNDMGSLIRHVVRSSKSPEMLGQAARNFCSQEHYIQNSSETLMKMGLIKAQFEFQQSAIERSVSSLEEIQDQLKTIQR</sequence>
<keyword evidence="4" id="KW-0472">Membrane</keyword>
<dbReference type="OrthoDB" id="5567844at2759"/>
<reference evidence="6" key="2">
    <citation type="submission" date="2020-11" db="EMBL/GenBank/DDBJ databases">
        <authorList>
            <person name="McCartney M.A."/>
            <person name="Auch B."/>
            <person name="Kono T."/>
            <person name="Mallez S."/>
            <person name="Becker A."/>
            <person name="Gohl D.M."/>
            <person name="Silverstein K.A.T."/>
            <person name="Koren S."/>
            <person name="Bechman K.B."/>
            <person name="Herman A."/>
            <person name="Abrahante J.E."/>
            <person name="Garbe J."/>
        </authorList>
    </citation>
    <scope>NUCLEOTIDE SEQUENCE</scope>
    <source>
        <strain evidence="6">Duluth1</strain>
        <tissue evidence="6">Whole animal</tissue>
    </source>
</reference>
<dbReference type="GO" id="GO:0005765">
    <property type="term" value="C:lysosomal membrane"/>
    <property type="evidence" value="ECO:0007669"/>
    <property type="project" value="UniProtKB-SubCell"/>
</dbReference>
<dbReference type="PANTHER" id="PTHR31397">
    <property type="entry name" value="BLOC-1-RELATED COMPLEX SUBUNIT 7 BORSC7"/>
    <property type="match status" value="1"/>
</dbReference>
<comment type="caution">
    <text evidence="6">The sequence shown here is derived from an EMBL/GenBank/DDBJ whole genome shotgun (WGS) entry which is preliminary data.</text>
</comment>
<evidence type="ECO:0000256" key="3">
    <source>
        <dbReference type="ARBA" id="ARBA00022295"/>
    </source>
</evidence>
<evidence type="ECO:0000256" key="2">
    <source>
        <dbReference type="ARBA" id="ARBA00005433"/>
    </source>
</evidence>
<dbReference type="AlphaFoldDB" id="A0A9D4ETE4"/>
<comment type="similarity">
    <text evidence="2">Belongs to the BORCS7 family.</text>
</comment>
<protein>
    <recommendedName>
        <fullName evidence="3">BLOC-1-related complex subunit 7</fullName>
    </recommendedName>
</protein>
<accession>A0A9D4ETE4</accession>
<organism evidence="6 7">
    <name type="scientific">Dreissena polymorpha</name>
    <name type="common">Zebra mussel</name>
    <name type="synonym">Mytilus polymorpha</name>
    <dbReference type="NCBI Taxonomy" id="45954"/>
    <lineage>
        <taxon>Eukaryota</taxon>
        <taxon>Metazoa</taxon>
        <taxon>Spiralia</taxon>
        <taxon>Lophotrochozoa</taxon>
        <taxon>Mollusca</taxon>
        <taxon>Bivalvia</taxon>
        <taxon>Autobranchia</taxon>
        <taxon>Heteroconchia</taxon>
        <taxon>Euheterodonta</taxon>
        <taxon>Imparidentia</taxon>
        <taxon>Neoheterodontei</taxon>
        <taxon>Myida</taxon>
        <taxon>Dreissenoidea</taxon>
        <taxon>Dreissenidae</taxon>
        <taxon>Dreissena</taxon>
    </lineage>
</organism>
<evidence type="ECO:0000256" key="4">
    <source>
        <dbReference type="ARBA" id="ARBA00023136"/>
    </source>
</evidence>
<proteinExistence type="inferred from homology"/>
<evidence type="ECO:0000313" key="7">
    <source>
        <dbReference type="Proteomes" id="UP000828390"/>
    </source>
</evidence>
<dbReference type="Pfam" id="PF16088">
    <property type="entry name" value="BORCS7"/>
    <property type="match status" value="1"/>
</dbReference>
<dbReference type="PANTHER" id="PTHR31397:SF1">
    <property type="entry name" value="BLOC-1-RELATED COMPLEX SUBUNIT 7"/>
    <property type="match status" value="1"/>
</dbReference>
<comment type="subcellular location">
    <subcellularLocation>
        <location evidence="1">Lysosome membrane</location>
    </subcellularLocation>
</comment>
<keyword evidence="5" id="KW-0458">Lysosome</keyword>
<dbReference type="GO" id="GO:0099078">
    <property type="term" value="C:BORC complex"/>
    <property type="evidence" value="ECO:0007669"/>
    <property type="project" value="TreeGrafter"/>
</dbReference>
<evidence type="ECO:0000313" key="6">
    <source>
        <dbReference type="EMBL" id="KAH3785416.1"/>
    </source>
</evidence>
<reference evidence="6" key="1">
    <citation type="journal article" date="2019" name="bioRxiv">
        <title>The Genome of the Zebra Mussel, Dreissena polymorpha: A Resource for Invasive Species Research.</title>
        <authorList>
            <person name="McCartney M.A."/>
            <person name="Auch B."/>
            <person name="Kono T."/>
            <person name="Mallez S."/>
            <person name="Zhang Y."/>
            <person name="Obille A."/>
            <person name="Becker A."/>
            <person name="Abrahante J.E."/>
            <person name="Garbe J."/>
            <person name="Badalamenti J.P."/>
            <person name="Herman A."/>
            <person name="Mangelson H."/>
            <person name="Liachko I."/>
            <person name="Sullivan S."/>
            <person name="Sone E.D."/>
            <person name="Koren S."/>
            <person name="Silverstein K.A.T."/>
            <person name="Beckman K.B."/>
            <person name="Gohl D.M."/>
        </authorList>
    </citation>
    <scope>NUCLEOTIDE SEQUENCE</scope>
    <source>
        <strain evidence="6">Duluth1</strain>
        <tissue evidence="6">Whole animal</tissue>
    </source>
</reference>
<evidence type="ECO:0000256" key="5">
    <source>
        <dbReference type="ARBA" id="ARBA00023228"/>
    </source>
</evidence>
<dbReference type="Proteomes" id="UP000828390">
    <property type="component" value="Unassembled WGS sequence"/>
</dbReference>